<evidence type="ECO:0000256" key="16">
    <source>
        <dbReference type="SAM" id="Coils"/>
    </source>
</evidence>
<dbReference type="InterPro" id="IPR000014">
    <property type="entry name" value="PAS"/>
</dbReference>
<dbReference type="GO" id="GO:0016020">
    <property type="term" value="C:membrane"/>
    <property type="evidence" value="ECO:0007669"/>
    <property type="project" value="InterPro"/>
</dbReference>
<evidence type="ECO:0000256" key="2">
    <source>
        <dbReference type="ARBA" id="ARBA00001966"/>
    </source>
</evidence>
<comment type="catalytic activity">
    <reaction evidence="1">
        <text>ATP + protein L-histidine = ADP + protein N-phospho-L-histidine.</text>
        <dbReference type="EC" id="2.7.13.3"/>
    </reaction>
</comment>
<dbReference type="InterPro" id="IPR035965">
    <property type="entry name" value="PAS-like_dom_sf"/>
</dbReference>
<dbReference type="EC" id="2.7.13.3" evidence="4"/>
<dbReference type="InterPro" id="IPR000700">
    <property type="entry name" value="PAS-assoc_C"/>
</dbReference>
<evidence type="ECO:0000256" key="14">
    <source>
        <dbReference type="ARBA" id="ARBA00024827"/>
    </source>
</evidence>
<dbReference type="Pfam" id="PF07730">
    <property type="entry name" value="HisKA_3"/>
    <property type="match status" value="1"/>
</dbReference>
<evidence type="ECO:0000256" key="7">
    <source>
        <dbReference type="ARBA" id="ARBA00022490"/>
    </source>
</evidence>
<dbReference type="GO" id="GO:0000155">
    <property type="term" value="F:phosphorelay sensor kinase activity"/>
    <property type="evidence" value="ECO:0007669"/>
    <property type="project" value="InterPro"/>
</dbReference>
<evidence type="ECO:0000256" key="11">
    <source>
        <dbReference type="ARBA" id="ARBA00023004"/>
    </source>
</evidence>
<evidence type="ECO:0000259" key="18">
    <source>
        <dbReference type="PROSITE" id="PS50112"/>
    </source>
</evidence>
<feature type="domain" description="Histidine kinase" evidence="17">
    <location>
        <begin position="414"/>
        <end position="508"/>
    </location>
</feature>
<evidence type="ECO:0000256" key="15">
    <source>
        <dbReference type="ARBA" id="ARBA00030800"/>
    </source>
</evidence>
<keyword evidence="9" id="KW-0479">Metal-binding</keyword>
<protein>
    <recommendedName>
        <fullName evidence="5">Oxygen sensor histidine kinase NreB</fullName>
        <ecNumber evidence="4">2.7.13.3</ecNumber>
    </recommendedName>
    <alternativeName>
        <fullName evidence="15">Nitrogen regulation protein B</fullName>
    </alternativeName>
</protein>
<dbReference type="InterPro" id="IPR004358">
    <property type="entry name" value="Sig_transdc_His_kin-like_C"/>
</dbReference>
<evidence type="ECO:0000259" key="19">
    <source>
        <dbReference type="PROSITE" id="PS50113"/>
    </source>
</evidence>
<evidence type="ECO:0000256" key="9">
    <source>
        <dbReference type="ARBA" id="ARBA00022723"/>
    </source>
</evidence>
<dbReference type="InterPro" id="IPR036890">
    <property type="entry name" value="HATPase_C_sf"/>
</dbReference>
<evidence type="ECO:0000313" key="20">
    <source>
        <dbReference type="EMBL" id="ABQ26957.1"/>
    </source>
</evidence>
<dbReference type="HOGENOM" id="CLU_000445_114_0_7"/>
<dbReference type="SMART" id="SM00091">
    <property type="entry name" value="PAS"/>
    <property type="match status" value="2"/>
</dbReference>
<keyword evidence="6" id="KW-0004">4Fe-4S</keyword>
<dbReference type="GO" id="GO:0046872">
    <property type="term" value="F:metal ion binding"/>
    <property type="evidence" value="ECO:0007669"/>
    <property type="project" value="UniProtKB-KW"/>
</dbReference>
<dbReference type="InterPro" id="IPR005467">
    <property type="entry name" value="His_kinase_dom"/>
</dbReference>
<evidence type="ECO:0000313" key="21">
    <source>
        <dbReference type="Proteomes" id="UP000006695"/>
    </source>
</evidence>
<feature type="coiled-coil region" evidence="16">
    <location>
        <begin position="271"/>
        <end position="305"/>
    </location>
</feature>
<dbReference type="KEGG" id="gur:Gura_2783"/>
<dbReference type="PROSITE" id="PS50112">
    <property type="entry name" value="PAS"/>
    <property type="match status" value="1"/>
</dbReference>
<proteinExistence type="predicted"/>
<evidence type="ECO:0000256" key="6">
    <source>
        <dbReference type="ARBA" id="ARBA00022485"/>
    </source>
</evidence>
<keyword evidence="16" id="KW-0175">Coiled coil</keyword>
<dbReference type="Pfam" id="PF08448">
    <property type="entry name" value="PAS_4"/>
    <property type="match status" value="2"/>
</dbReference>
<evidence type="ECO:0000256" key="1">
    <source>
        <dbReference type="ARBA" id="ARBA00000085"/>
    </source>
</evidence>
<dbReference type="PANTHER" id="PTHR24421">
    <property type="entry name" value="NITRATE/NITRITE SENSOR PROTEIN NARX-RELATED"/>
    <property type="match status" value="1"/>
</dbReference>
<dbReference type="GO" id="GO:0005737">
    <property type="term" value="C:cytoplasm"/>
    <property type="evidence" value="ECO:0007669"/>
    <property type="project" value="UniProtKB-SubCell"/>
</dbReference>
<dbReference type="Gene3D" id="1.20.5.1930">
    <property type="match status" value="1"/>
</dbReference>
<evidence type="ECO:0000256" key="3">
    <source>
        <dbReference type="ARBA" id="ARBA00004496"/>
    </source>
</evidence>
<evidence type="ECO:0000259" key="17">
    <source>
        <dbReference type="PROSITE" id="PS50109"/>
    </source>
</evidence>
<reference evidence="20 21" key="1">
    <citation type="submission" date="2007-05" db="EMBL/GenBank/DDBJ databases">
        <title>Complete sequence of Geobacter uraniireducens Rf4.</title>
        <authorList>
            <consortium name="US DOE Joint Genome Institute"/>
            <person name="Copeland A."/>
            <person name="Lucas S."/>
            <person name="Lapidus A."/>
            <person name="Barry K."/>
            <person name="Detter J.C."/>
            <person name="Glavina del Rio T."/>
            <person name="Hammon N."/>
            <person name="Israni S."/>
            <person name="Dalin E."/>
            <person name="Tice H."/>
            <person name="Pitluck S."/>
            <person name="Chertkov O."/>
            <person name="Brettin T."/>
            <person name="Bruce D."/>
            <person name="Han C."/>
            <person name="Schmutz J."/>
            <person name="Larimer F."/>
            <person name="Land M."/>
            <person name="Hauser L."/>
            <person name="Kyrpides N."/>
            <person name="Mikhailova N."/>
            <person name="Shelobolina E."/>
            <person name="Aklujkar M."/>
            <person name="Lovley D."/>
            <person name="Richardson P."/>
        </authorList>
    </citation>
    <scope>NUCLEOTIDE SEQUENCE [LARGE SCALE GENOMIC DNA]</scope>
    <source>
        <strain evidence="20 21">Rf4</strain>
    </source>
</reference>
<evidence type="ECO:0000256" key="5">
    <source>
        <dbReference type="ARBA" id="ARBA00017322"/>
    </source>
</evidence>
<dbReference type="NCBIfam" id="TIGR00229">
    <property type="entry name" value="sensory_box"/>
    <property type="match status" value="2"/>
</dbReference>
<gene>
    <name evidence="20" type="ordered locus">Gura_2783</name>
</gene>
<evidence type="ECO:0000256" key="13">
    <source>
        <dbReference type="ARBA" id="ARBA00023014"/>
    </source>
</evidence>
<keyword evidence="21" id="KW-1185">Reference proteome</keyword>
<evidence type="ECO:0000256" key="4">
    <source>
        <dbReference type="ARBA" id="ARBA00012438"/>
    </source>
</evidence>
<comment type="cofactor">
    <cofactor evidence="2">
        <name>[4Fe-4S] cluster</name>
        <dbReference type="ChEBI" id="CHEBI:49883"/>
    </cofactor>
</comment>
<dbReference type="InterPro" id="IPR050482">
    <property type="entry name" value="Sensor_HK_TwoCompSys"/>
</dbReference>
<keyword evidence="7" id="KW-0963">Cytoplasm</keyword>
<organism evidence="20 21">
    <name type="scientific">Geotalea uraniireducens (strain Rf4)</name>
    <name type="common">Geobacter uraniireducens</name>
    <dbReference type="NCBI Taxonomy" id="351605"/>
    <lineage>
        <taxon>Bacteria</taxon>
        <taxon>Pseudomonadati</taxon>
        <taxon>Thermodesulfobacteriota</taxon>
        <taxon>Desulfuromonadia</taxon>
        <taxon>Geobacterales</taxon>
        <taxon>Geobacteraceae</taxon>
        <taxon>Geotalea</taxon>
    </lineage>
</organism>
<dbReference type="AlphaFoldDB" id="A5G589"/>
<name>A5G589_GEOUR</name>
<dbReference type="Proteomes" id="UP000006695">
    <property type="component" value="Chromosome"/>
</dbReference>
<dbReference type="SMART" id="SM00387">
    <property type="entry name" value="HATPase_c"/>
    <property type="match status" value="1"/>
</dbReference>
<feature type="domain" description="PAC" evidence="19">
    <location>
        <begin position="106"/>
        <end position="159"/>
    </location>
</feature>
<dbReference type="SUPFAM" id="SSF55785">
    <property type="entry name" value="PYP-like sensor domain (PAS domain)"/>
    <property type="match status" value="2"/>
</dbReference>
<accession>A5G589</accession>
<dbReference type="EMBL" id="CP000698">
    <property type="protein sequence ID" value="ABQ26957.1"/>
    <property type="molecule type" value="Genomic_DNA"/>
</dbReference>
<dbReference type="GO" id="GO:0051539">
    <property type="term" value="F:4 iron, 4 sulfur cluster binding"/>
    <property type="evidence" value="ECO:0007669"/>
    <property type="project" value="UniProtKB-KW"/>
</dbReference>
<dbReference type="SUPFAM" id="SSF55874">
    <property type="entry name" value="ATPase domain of HSP90 chaperone/DNA topoisomerase II/histidine kinase"/>
    <property type="match status" value="1"/>
</dbReference>
<dbReference type="PRINTS" id="PR00344">
    <property type="entry name" value="BCTRLSENSOR"/>
</dbReference>
<dbReference type="InterPro" id="IPR011712">
    <property type="entry name" value="Sig_transdc_His_kin_sub3_dim/P"/>
</dbReference>
<dbReference type="PROSITE" id="PS50109">
    <property type="entry name" value="HIS_KIN"/>
    <property type="match status" value="1"/>
</dbReference>
<dbReference type="InterPro" id="IPR003594">
    <property type="entry name" value="HATPase_dom"/>
</dbReference>
<dbReference type="PANTHER" id="PTHR24421:SF58">
    <property type="entry name" value="SIGNAL TRANSDUCTION HISTIDINE-PROTEIN KINASE_PHOSPHATASE UHPB"/>
    <property type="match status" value="1"/>
</dbReference>
<comment type="subcellular location">
    <subcellularLocation>
        <location evidence="3">Cytoplasm</location>
    </subcellularLocation>
</comment>
<sequence>MDCKYLTGDHWHAMALVRDIDERKCAKEQLLKREREFRTLAENSPDVIVRYDRECRRIYVNPTFERVNRLSSNEVLGKSPVELSTELAPMAVSFTQRLKEVMETGVATQIDLIWTKDGMENCWFVRAIPEFDANGEVVSALTIWCDITERKRAEEALKEQYSILRSIIDSANALVFSVDRQYRYTSFNKGHAVAMQAIYGAEIEIGQCLLDYMTVTADREIAKRNLDRALAGEQLMEEAYSGEELRTRKYFHVSHSPINTETGDVIGVAVLAQDMTERKRAEEALRAKQQRLSDMTVELSLAEERERRRIAAELHDNIGQDLVLARIKLGMLAKMPLTDEEAGILGNTREILGGMIQRVRFLTHMISPPILESGGLEAALKWLGRQMETDYGLRVSFVDDTSEKPLTEEMRSVLYHAVRELLINVAKHAESDTALVAVGRECGRIVIRVEDDGIGFDPDAIEESLTRKGGGFGLFNIRRRIIHLGGAFDVESSPGAGTCVTIGMPLTKNNDEL</sequence>
<evidence type="ECO:0000256" key="10">
    <source>
        <dbReference type="ARBA" id="ARBA00022777"/>
    </source>
</evidence>
<dbReference type="STRING" id="351605.Gura_2783"/>
<dbReference type="Gene3D" id="3.30.565.10">
    <property type="entry name" value="Histidine kinase-like ATPase, C-terminal domain"/>
    <property type="match status" value="1"/>
</dbReference>
<keyword evidence="10 20" id="KW-0418">Kinase</keyword>
<keyword evidence="8" id="KW-0808">Transferase</keyword>
<dbReference type="Gene3D" id="3.30.450.20">
    <property type="entry name" value="PAS domain"/>
    <property type="match status" value="2"/>
</dbReference>
<feature type="domain" description="PAS" evidence="18">
    <location>
        <begin position="33"/>
        <end position="81"/>
    </location>
</feature>
<dbReference type="PROSITE" id="PS50113">
    <property type="entry name" value="PAC"/>
    <property type="match status" value="2"/>
</dbReference>
<dbReference type="GO" id="GO:0046983">
    <property type="term" value="F:protein dimerization activity"/>
    <property type="evidence" value="ECO:0007669"/>
    <property type="project" value="InterPro"/>
</dbReference>
<dbReference type="Pfam" id="PF02518">
    <property type="entry name" value="HATPase_c"/>
    <property type="match status" value="1"/>
</dbReference>
<evidence type="ECO:0000256" key="8">
    <source>
        <dbReference type="ARBA" id="ARBA00022679"/>
    </source>
</evidence>
<dbReference type="CDD" id="cd16917">
    <property type="entry name" value="HATPase_UhpB-NarQ-NarX-like"/>
    <property type="match status" value="1"/>
</dbReference>
<keyword evidence="11" id="KW-0408">Iron</keyword>
<evidence type="ECO:0000256" key="12">
    <source>
        <dbReference type="ARBA" id="ARBA00023012"/>
    </source>
</evidence>
<keyword evidence="12" id="KW-0902">Two-component regulatory system</keyword>
<keyword evidence="13" id="KW-0411">Iron-sulfur</keyword>
<feature type="domain" description="PAC" evidence="19">
    <location>
        <begin position="234"/>
        <end position="287"/>
    </location>
</feature>
<dbReference type="InterPro" id="IPR013656">
    <property type="entry name" value="PAS_4"/>
</dbReference>
<comment type="function">
    <text evidence="14">Member of the two-component regulatory system NreB/NreC involved in the control of dissimilatory nitrate/nitrite reduction in response to oxygen. NreB functions as a direct oxygen sensor histidine kinase which is autophosphorylated, in the absence of oxygen, probably at the conserved histidine residue, and transfers its phosphate group probably to a conserved aspartate residue of NreC. NreB/NreC activates the expression of the nitrate (narGHJI) and nitrite (nir) reductase operons, as well as the putative nitrate transporter gene narT.</text>
</comment>